<accession>A0A239P721</accession>
<evidence type="ECO:0000313" key="2">
    <source>
        <dbReference type="EMBL" id="SNT62438.1"/>
    </source>
</evidence>
<gene>
    <name evidence="2" type="ORF">SAMN05421812_11480</name>
</gene>
<name>A0A239P721_9ACTN</name>
<proteinExistence type="predicted"/>
<sequence>MSLRTGSARAFTQRRRRVLRTVRVVARTDMQQHVGPGRCCGRDGRHIPTSTAGPRIPPSSAMRDLGRHGRRGRVLVRGPTSPPSTRSGRCAQPPDRTPARQPQMPIEAPSPRPKARPTSRPPNPPQRVASRSPQPDAGRDAQLPPAARRRSGRQALTRRAVVGAHSPAVGKRLLTAGREAPTAAADRELGGKPTIRSHATSPPSNQRGRGANDHKPRARSAGRRARRFPSASRVSPARRACQPSNRNGREARPPLAARQPATPIRAPNPTIPRPSRANRYGREARSPLAARSRCGRQPRSGARPQPPVTARPRPGRRTRRSQRVARTNPRTEMDAKPDRPWPRACTAADNPDPAPGPNHP</sequence>
<feature type="compositionally biased region" description="Basic residues" evidence="1">
    <location>
        <begin position="216"/>
        <end position="227"/>
    </location>
</feature>
<evidence type="ECO:0000256" key="1">
    <source>
        <dbReference type="SAM" id="MobiDB-lite"/>
    </source>
</evidence>
<dbReference type="Proteomes" id="UP000198362">
    <property type="component" value="Unassembled WGS sequence"/>
</dbReference>
<organism evidence="2 3">
    <name type="scientific">Asanoa hainanensis</name>
    <dbReference type="NCBI Taxonomy" id="560556"/>
    <lineage>
        <taxon>Bacteria</taxon>
        <taxon>Bacillati</taxon>
        <taxon>Actinomycetota</taxon>
        <taxon>Actinomycetes</taxon>
        <taxon>Micromonosporales</taxon>
        <taxon>Micromonosporaceae</taxon>
        <taxon>Asanoa</taxon>
    </lineage>
</organism>
<dbReference type="AlphaFoldDB" id="A0A239P721"/>
<protein>
    <submittedName>
        <fullName evidence="2">Uncharacterized protein</fullName>
    </submittedName>
</protein>
<reference evidence="2 3" key="1">
    <citation type="submission" date="2017-06" db="EMBL/GenBank/DDBJ databases">
        <authorList>
            <person name="Kim H.J."/>
            <person name="Triplett B.A."/>
        </authorList>
    </citation>
    <scope>NUCLEOTIDE SEQUENCE [LARGE SCALE GENOMIC DNA]</scope>
    <source>
        <strain evidence="2 3">CGMCC 4.5593</strain>
    </source>
</reference>
<feature type="region of interest" description="Disordered" evidence="1">
    <location>
        <begin position="33"/>
        <end position="360"/>
    </location>
</feature>
<evidence type="ECO:0000313" key="3">
    <source>
        <dbReference type="Proteomes" id="UP000198362"/>
    </source>
</evidence>
<feature type="compositionally biased region" description="Basic and acidic residues" evidence="1">
    <location>
        <begin position="329"/>
        <end position="341"/>
    </location>
</feature>
<feature type="compositionally biased region" description="Low complexity" evidence="1">
    <location>
        <begin position="228"/>
        <end position="240"/>
    </location>
</feature>
<feature type="compositionally biased region" description="Polar residues" evidence="1">
    <location>
        <begin position="197"/>
        <end position="207"/>
    </location>
</feature>
<dbReference type="EMBL" id="FZPH01000014">
    <property type="protein sequence ID" value="SNT62438.1"/>
    <property type="molecule type" value="Genomic_DNA"/>
</dbReference>
<keyword evidence="3" id="KW-1185">Reference proteome</keyword>
<feature type="compositionally biased region" description="Basic residues" evidence="1">
    <location>
        <begin position="313"/>
        <end position="323"/>
    </location>
</feature>